<sequence>MYLFNIKDVSGILQSLFGLIGVVIGGFISYVVQTMHQDRIKKTNDKREKHIAYNKFLLLEGRKTPLKHKIHQGDKVDFEWKTYVEGTRDVLYENLHLFNKKIVQNVLEIDLVGEEAEVMGPEQHHIERIFYLYSQIKSSIEKDYKTDINSNSTFAPTK</sequence>
<proteinExistence type="predicted"/>
<evidence type="ECO:0000313" key="2">
    <source>
        <dbReference type="EMBL" id="MBD8006830.1"/>
    </source>
</evidence>
<protein>
    <submittedName>
        <fullName evidence="2">Uncharacterized protein</fullName>
    </submittedName>
</protein>
<gene>
    <name evidence="2" type="ORF">H9631_17305</name>
</gene>
<evidence type="ECO:0000256" key="1">
    <source>
        <dbReference type="SAM" id="Phobius"/>
    </source>
</evidence>
<evidence type="ECO:0000313" key="3">
    <source>
        <dbReference type="Proteomes" id="UP000648182"/>
    </source>
</evidence>
<dbReference type="Proteomes" id="UP000648182">
    <property type="component" value="Unassembled WGS sequence"/>
</dbReference>
<keyword evidence="1" id="KW-1133">Transmembrane helix</keyword>
<organism evidence="2 3">
    <name type="scientific">Bacillus norwichensis</name>
    <dbReference type="NCBI Taxonomy" id="2762217"/>
    <lineage>
        <taxon>Bacteria</taxon>
        <taxon>Bacillati</taxon>
        <taxon>Bacillota</taxon>
        <taxon>Bacilli</taxon>
        <taxon>Bacillales</taxon>
        <taxon>Bacillaceae</taxon>
        <taxon>Bacillus</taxon>
    </lineage>
</organism>
<feature type="transmembrane region" description="Helical" evidence="1">
    <location>
        <begin position="12"/>
        <end position="32"/>
    </location>
</feature>
<reference evidence="2 3" key="1">
    <citation type="submission" date="2020-08" db="EMBL/GenBank/DDBJ databases">
        <title>A Genomic Blueprint of the Chicken Gut Microbiome.</title>
        <authorList>
            <person name="Gilroy R."/>
            <person name="Ravi A."/>
            <person name="Getino M."/>
            <person name="Pursley I."/>
            <person name="Horton D.L."/>
            <person name="Alikhan N.-F."/>
            <person name="Baker D."/>
            <person name="Gharbi K."/>
            <person name="Hall N."/>
            <person name="Watson M."/>
            <person name="Adriaenssens E.M."/>
            <person name="Foster-Nyarko E."/>
            <person name="Jarju S."/>
            <person name="Secka A."/>
            <person name="Antonio M."/>
            <person name="Oren A."/>
            <person name="Chaudhuri R."/>
            <person name="La Ragione R.M."/>
            <person name="Hildebrand F."/>
            <person name="Pallen M.J."/>
        </authorList>
    </citation>
    <scope>NUCLEOTIDE SEQUENCE [LARGE SCALE GENOMIC DNA]</scope>
    <source>
        <strain evidence="2 3">Sa1BUA2</strain>
    </source>
</reference>
<dbReference type="RefSeq" id="WP_191815021.1">
    <property type="nucleotide sequence ID" value="NZ_JACSPV010000039.1"/>
</dbReference>
<keyword evidence="1" id="KW-0472">Membrane</keyword>
<keyword evidence="1" id="KW-0812">Transmembrane</keyword>
<accession>A0ABR8VPZ2</accession>
<name>A0ABR8VPZ2_9BACI</name>
<keyword evidence="3" id="KW-1185">Reference proteome</keyword>
<dbReference type="EMBL" id="JACSPV010000039">
    <property type="protein sequence ID" value="MBD8006830.1"/>
    <property type="molecule type" value="Genomic_DNA"/>
</dbReference>
<comment type="caution">
    <text evidence="2">The sequence shown here is derived from an EMBL/GenBank/DDBJ whole genome shotgun (WGS) entry which is preliminary data.</text>
</comment>